<gene>
    <name evidence="9" type="primary">lspA</name>
    <name evidence="12" type="ORF">RED65_07959</name>
</gene>
<evidence type="ECO:0000256" key="4">
    <source>
        <dbReference type="ARBA" id="ARBA00022692"/>
    </source>
</evidence>
<reference evidence="12 13" key="1">
    <citation type="submission" date="2006-03" db="EMBL/GenBank/DDBJ databases">
        <authorList>
            <person name="Pinhassi J."/>
            <person name="Pedros-Alio C."/>
            <person name="Ferriera S."/>
            <person name="Johnson J."/>
            <person name="Kravitz S."/>
            <person name="Halpern A."/>
            <person name="Remington K."/>
            <person name="Beeson K."/>
            <person name="Tran B."/>
            <person name="Rogers Y.-H."/>
            <person name="Friedman R."/>
            <person name="Venter J.C."/>
        </authorList>
    </citation>
    <scope>NUCLEOTIDE SEQUENCE [LARGE SCALE GENOMIC DNA]</scope>
    <source>
        <strain evidence="12 13">RED65</strain>
    </source>
</reference>
<feature type="transmembrane region" description="Helical" evidence="9">
    <location>
        <begin position="102"/>
        <end position="120"/>
    </location>
</feature>
<comment type="similarity">
    <text evidence="1 9 11">Belongs to the peptidase A8 family.</text>
</comment>
<dbReference type="PROSITE" id="PS00855">
    <property type="entry name" value="SPASE_II"/>
    <property type="match status" value="1"/>
</dbReference>
<comment type="caution">
    <text evidence="9">Lacks conserved residue(s) required for the propagation of feature annotation.</text>
</comment>
<keyword evidence="4 9" id="KW-0812">Transmembrane</keyword>
<feature type="active site" evidence="9">
    <location>
        <position position="148"/>
    </location>
</feature>
<dbReference type="Pfam" id="PF01252">
    <property type="entry name" value="Peptidase_A8"/>
    <property type="match status" value="1"/>
</dbReference>
<keyword evidence="3 9" id="KW-0645">Protease</keyword>
<evidence type="ECO:0000256" key="9">
    <source>
        <dbReference type="HAMAP-Rule" id="MF_00161"/>
    </source>
</evidence>
<evidence type="ECO:0000256" key="5">
    <source>
        <dbReference type="ARBA" id="ARBA00022750"/>
    </source>
</evidence>
<feature type="transmembrane region" description="Helical" evidence="9">
    <location>
        <begin position="77"/>
        <end position="95"/>
    </location>
</feature>
<evidence type="ECO:0000256" key="10">
    <source>
        <dbReference type="RuleBase" id="RU000594"/>
    </source>
</evidence>
<keyword evidence="8 9" id="KW-0472">Membrane</keyword>
<proteinExistence type="inferred from homology"/>
<evidence type="ECO:0000256" key="11">
    <source>
        <dbReference type="RuleBase" id="RU004181"/>
    </source>
</evidence>
<evidence type="ECO:0000256" key="1">
    <source>
        <dbReference type="ARBA" id="ARBA00006139"/>
    </source>
</evidence>
<dbReference type="EC" id="3.4.23.36" evidence="9"/>
<comment type="subcellular location">
    <subcellularLocation>
        <location evidence="9">Cell membrane</location>
        <topology evidence="9">Multi-pass membrane protein</topology>
    </subcellularLocation>
</comment>
<dbReference type="Proteomes" id="UP000004263">
    <property type="component" value="Unassembled WGS sequence"/>
</dbReference>
<accession>Q1N0B0</accession>
<sequence>MKNWIREQFTGLDVSRLTWLWLAALTLILDFASKQAALHFLDYAQPVYVLPVFDLTLLYNKGAAFSFLADASGWQRWFFTIIAIGVSTVLCIWLMKLKPEEKWLSAALCLVIGGAIGNLYDRLVYGHVIDFIHVHWDKHYFPAFNIADSAITIGAIMLIIDSLFFQQDKRK</sequence>
<dbReference type="AlphaFoldDB" id="Q1N0B0"/>
<protein>
    <recommendedName>
        <fullName evidence="9">Lipoprotein signal peptidase</fullName>
        <ecNumber evidence="9">3.4.23.36</ecNumber>
    </recommendedName>
    <alternativeName>
        <fullName evidence="9">Prolipoprotein signal peptidase</fullName>
    </alternativeName>
    <alternativeName>
        <fullName evidence="9">Signal peptidase II</fullName>
        <shortName evidence="9">SPase II</shortName>
    </alternativeName>
</protein>
<comment type="catalytic activity">
    <reaction evidence="9 10">
        <text>Release of signal peptides from bacterial membrane prolipoproteins. Hydrolyzes -Xaa-Yaa-Zaa-|-(S,diacylglyceryl)Cys-, in which Xaa is hydrophobic (preferably Leu), and Yaa (Ala or Ser) and Zaa (Gly or Ala) have small, neutral side chains.</text>
        <dbReference type="EC" id="3.4.23.36"/>
    </reaction>
</comment>
<evidence type="ECO:0000313" key="13">
    <source>
        <dbReference type="Proteomes" id="UP000004263"/>
    </source>
</evidence>
<dbReference type="PRINTS" id="PR00781">
    <property type="entry name" value="LIPOSIGPTASE"/>
</dbReference>
<evidence type="ECO:0000256" key="8">
    <source>
        <dbReference type="ARBA" id="ARBA00023136"/>
    </source>
</evidence>
<dbReference type="PANTHER" id="PTHR33695:SF1">
    <property type="entry name" value="LIPOPROTEIN SIGNAL PEPTIDASE"/>
    <property type="match status" value="1"/>
</dbReference>
<evidence type="ECO:0000256" key="7">
    <source>
        <dbReference type="ARBA" id="ARBA00022989"/>
    </source>
</evidence>
<dbReference type="OrthoDB" id="9810259at2"/>
<dbReference type="GO" id="GO:0004190">
    <property type="term" value="F:aspartic-type endopeptidase activity"/>
    <property type="evidence" value="ECO:0007669"/>
    <property type="project" value="UniProtKB-UniRule"/>
</dbReference>
<dbReference type="GO" id="GO:0005886">
    <property type="term" value="C:plasma membrane"/>
    <property type="evidence" value="ECO:0007669"/>
    <property type="project" value="UniProtKB-SubCell"/>
</dbReference>
<dbReference type="GO" id="GO:0006508">
    <property type="term" value="P:proteolysis"/>
    <property type="evidence" value="ECO:0007669"/>
    <property type="project" value="UniProtKB-KW"/>
</dbReference>
<keyword evidence="2 9" id="KW-1003">Cell membrane</keyword>
<dbReference type="UniPathway" id="UPA00665"/>
<comment type="caution">
    <text evidence="12">The sequence shown here is derived from an EMBL/GenBank/DDBJ whole genome shotgun (WGS) entry which is preliminary data.</text>
</comment>
<evidence type="ECO:0000256" key="3">
    <source>
        <dbReference type="ARBA" id="ARBA00022670"/>
    </source>
</evidence>
<dbReference type="STRING" id="207949.RED65_07959"/>
<comment type="function">
    <text evidence="9 10">This protein specifically catalyzes the removal of signal peptides from prolipoproteins.</text>
</comment>
<keyword evidence="7 9" id="KW-1133">Transmembrane helix</keyword>
<dbReference type="InterPro" id="IPR001872">
    <property type="entry name" value="Peptidase_A8"/>
</dbReference>
<dbReference type="NCBIfam" id="TIGR00077">
    <property type="entry name" value="lspA"/>
    <property type="match status" value="1"/>
</dbReference>
<dbReference type="PANTHER" id="PTHR33695">
    <property type="entry name" value="LIPOPROTEIN SIGNAL PEPTIDASE"/>
    <property type="match status" value="1"/>
</dbReference>
<dbReference type="EMBL" id="AAQH01000015">
    <property type="protein sequence ID" value="EAT11607.1"/>
    <property type="molecule type" value="Genomic_DNA"/>
</dbReference>
<dbReference type="HOGENOM" id="CLU_083252_4_0_6"/>
<dbReference type="HAMAP" id="MF_00161">
    <property type="entry name" value="LspA"/>
    <property type="match status" value="1"/>
</dbReference>
<organism evidence="12 13">
    <name type="scientific">Bermanella marisrubri</name>
    <dbReference type="NCBI Taxonomy" id="207949"/>
    <lineage>
        <taxon>Bacteria</taxon>
        <taxon>Pseudomonadati</taxon>
        <taxon>Pseudomonadota</taxon>
        <taxon>Gammaproteobacteria</taxon>
        <taxon>Oceanospirillales</taxon>
        <taxon>Oceanospirillaceae</taxon>
        <taxon>Bermanella</taxon>
    </lineage>
</organism>
<comment type="pathway">
    <text evidence="9">Protein modification; lipoprotein biosynthesis (signal peptide cleavage).</text>
</comment>
<keyword evidence="6 9" id="KW-0378">Hydrolase</keyword>
<name>Q1N0B0_9GAMM</name>
<keyword evidence="13" id="KW-1185">Reference proteome</keyword>
<feature type="active site" evidence="9">
    <location>
        <position position="130"/>
    </location>
</feature>
<feature type="transmembrane region" description="Helical" evidence="9">
    <location>
        <begin position="140"/>
        <end position="165"/>
    </location>
</feature>
<keyword evidence="5 9" id="KW-0064">Aspartyl protease</keyword>
<evidence type="ECO:0000256" key="2">
    <source>
        <dbReference type="ARBA" id="ARBA00022475"/>
    </source>
</evidence>
<dbReference type="RefSeq" id="WP_007018828.1">
    <property type="nucleotide sequence ID" value="NZ_CH724119.1"/>
</dbReference>
<evidence type="ECO:0000256" key="6">
    <source>
        <dbReference type="ARBA" id="ARBA00022801"/>
    </source>
</evidence>
<evidence type="ECO:0000313" key="12">
    <source>
        <dbReference type="EMBL" id="EAT11607.1"/>
    </source>
</evidence>